<protein>
    <recommendedName>
        <fullName evidence="3">DOD-type homing endonuclease domain-containing protein</fullName>
    </recommendedName>
</protein>
<keyword evidence="2" id="KW-1185">Reference proteome</keyword>
<evidence type="ECO:0000313" key="1">
    <source>
        <dbReference type="EMBL" id="NYI76579.1"/>
    </source>
</evidence>
<dbReference type="RefSeq" id="WP_246321415.1">
    <property type="nucleotide sequence ID" value="NZ_JACBZR010000001.1"/>
</dbReference>
<accession>A0A7Z0IR30</accession>
<gene>
    <name evidence="1" type="ORF">BJ988_001227</name>
</gene>
<dbReference type="AlphaFoldDB" id="A0A7Z0IR30"/>
<dbReference type="InterPro" id="IPR027434">
    <property type="entry name" value="Homing_endonucl"/>
</dbReference>
<dbReference type="InterPro" id="IPR006142">
    <property type="entry name" value="INTEIN"/>
</dbReference>
<dbReference type="EMBL" id="JACBZR010000001">
    <property type="protein sequence ID" value="NYI76579.1"/>
    <property type="molecule type" value="Genomic_DNA"/>
</dbReference>
<organism evidence="1 2">
    <name type="scientific">Nocardioides panzhihuensis</name>
    <dbReference type="NCBI Taxonomy" id="860243"/>
    <lineage>
        <taxon>Bacteria</taxon>
        <taxon>Bacillati</taxon>
        <taxon>Actinomycetota</taxon>
        <taxon>Actinomycetes</taxon>
        <taxon>Propionibacteriales</taxon>
        <taxon>Nocardioidaceae</taxon>
        <taxon>Nocardioides</taxon>
    </lineage>
</organism>
<evidence type="ECO:0000313" key="2">
    <source>
        <dbReference type="Proteomes" id="UP000564496"/>
    </source>
</evidence>
<dbReference type="Proteomes" id="UP000564496">
    <property type="component" value="Unassembled WGS sequence"/>
</dbReference>
<sequence>MAIKTIRRWRRLYQRRGVARGQTHLAPPCPRCDGADLDEAAYAELLGWYLGDGHISEGHRDVFNLHIINDRKYPEDNRRLKELMMRVKPGGLPHIRLVPGAVITTISWKHMLCLFPQHGRGRKHERAIVLEDWQHHVVSAHPGPFFRGLFHSDGCRVNNWATRVVAGQKKRYEYGRWQFVNVSEDIRGLCTWALDIVEIPWRQSSWKTISVSRREAVAALDALIGPKS</sequence>
<name>A0A7Z0IR30_9ACTN</name>
<dbReference type="GO" id="GO:0016539">
    <property type="term" value="P:intein-mediated protein splicing"/>
    <property type="evidence" value="ECO:0007669"/>
    <property type="project" value="InterPro"/>
</dbReference>
<dbReference type="Gene3D" id="3.10.28.10">
    <property type="entry name" value="Homing endonucleases"/>
    <property type="match status" value="1"/>
</dbReference>
<comment type="caution">
    <text evidence="1">The sequence shown here is derived from an EMBL/GenBank/DDBJ whole genome shotgun (WGS) entry which is preliminary data.</text>
</comment>
<dbReference type="PRINTS" id="PR00379">
    <property type="entry name" value="INTEIN"/>
</dbReference>
<reference evidence="1 2" key="1">
    <citation type="submission" date="2020-07" db="EMBL/GenBank/DDBJ databases">
        <title>Sequencing the genomes of 1000 actinobacteria strains.</title>
        <authorList>
            <person name="Klenk H.-P."/>
        </authorList>
    </citation>
    <scope>NUCLEOTIDE SEQUENCE [LARGE SCALE GENOMIC DNA]</scope>
    <source>
        <strain evidence="1 2">DSM 26487</strain>
    </source>
</reference>
<evidence type="ECO:0008006" key="3">
    <source>
        <dbReference type="Google" id="ProtNLM"/>
    </source>
</evidence>
<proteinExistence type="predicted"/>